<proteinExistence type="predicted"/>
<reference evidence="2 3" key="1">
    <citation type="submission" date="2015-09" db="EMBL/GenBank/DDBJ databases">
        <title>Host preference determinants of Valsa canker pathogens revealed by comparative genomics.</title>
        <authorList>
            <person name="Yin Z."/>
            <person name="Huang L."/>
        </authorList>
    </citation>
    <scope>NUCLEOTIDE SEQUENCE [LARGE SCALE GENOMIC DNA]</scope>
    <source>
        <strain evidence="2 3">03-1</strain>
    </source>
</reference>
<organism evidence="2 3">
    <name type="scientific">Cytospora schulzeri</name>
    <dbReference type="NCBI Taxonomy" id="448051"/>
    <lineage>
        <taxon>Eukaryota</taxon>
        <taxon>Fungi</taxon>
        <taxon>Dikarya</taxon>
        <taxon>Ascomycota</taxon>
        <taxon>Pezizomycotina</taxon>
        <taxon>Sordariomycetes</taxon>
        <taxon>Sordariomycetidae</taxon>
        <taxon>Diaporthales</taxon>
        <taxon>Cytosporaceae</taxon>
        <taxon>Cytospora</taxon>
    </lineage>
</organism>
<evidence type="ECO:0000256" key="1">
    <source>
        <dbReference type="SAM" id="MobiDB-lite"/>
    </source>
</evidence>
<dbReference type="EMBL" id="LKEA01000003">
    <property type="protein sequence ID" value="ROW10295.1"/>
    <property type="molecule type" value="Genomic_DNA"/>
</dbReference>
<accession>A0A423X3N9</accession>
<gene>
    <name evidence="2" type="ORF">VMCG_02101</name>
</gene>
<evidence type="ECO:0000313" key="3">
    <source>
        <dbReference type="Proteomes" id="UP000283895"/>
    </source>
</evidence>
<dbReference type="OrthoDB" id="5367645at2759"/>
<name>A0A423X3N9_9PEZI</name>
<keyword evidence="3" id="KW-1185">Reference proteome</keyword>
<protein>
    <submittedName>
        <fullName evidence="2">Uncharacterized protein</fullName>
    </submittedName>
</protein>
<comment type="caution">
    <text evidence="2">The sequence shown here is derived from an EMBL/GenBank/DDBJ whole genome shotgun (WGS) entry which is preliminary data.</text>
</comment>
<dbReference type="Proteomes" id="UP000283895">
    <property type="component" value="Unassembled WGS sequence"/>
</dbReference>
<dbReference type="STRING" id="356882.A0A423X3N9"/>
<sequence length="715" mass="80038">MTPTNGVEFLFPTKGTTLHYNDYVQVQYISNFSDPWLVAYCIGADDHIGPKASQSVGGYNNTATVKLDWSGSDTPCWFDLKPNSTAPGGSGANSDEWSYDVSQRAATTRDYQHPLGYIDKFPEQFGRWPVDWRTGRDRVARDVLGAVQVSRNICADSNNTIINETSSRLLTESLSSLSDDLSSLLKIVGGKDLNKLSSKLAWVLKKDDVNQTLRRLEIRKTSMMLLLQSLTLQSHGTLHLEEVQLSKTVSSMQDRLDYRLDNLQQDSSELKSVLSGMSSDVPAKIDRLESLVGSLMDRMTAMSLIPNRVVSSQEELSLISRGHIATIMRQAIDDTLRPILEASLGKSAQHNEMILKQFQDVRDSAVATIGSQLMASSPEPNPPGSPISALERRRQPMSQAERHDKSRTGEEHAPWDRLDHVVSKDAITLSRPTLIQKWFLWIKWPGFGTLRFEVKTFSRSGRWFLTVAVDFWPSWSLLFRKRAISLCMRLLLAPLRYANLSSRLARIQLGVLHSCSCGRSQGFYSQLSLSAIYACVQKLIAAGCELEDCQVDTADILVLEYWDEAESLLQVNRLREFSDFLRRNDLELLNMASRPGAMWAFFDYSDPWPIMMALGLDPNARNVFGPDGGTDTPIMTALYAFKDTRTHREVCIDSLAMLIREGANIFDTFWAIGDWFDVVEDGVMTPTVFATSPYNDELAGLALLLLVADAQSVAL</sequence>
<feature type="region of interest" description="Disordered" evidence="1">
    <location>
        <begin position="372"/>
        <end position="412"/>
    </location>
</feature>
<evidence type="ECO:0000313" key="2">
    <source>
        <dbReference type="EMBL" id="ROW10295.1"/>
    </source>
</evidence>
<dbReference type="AlphaFoldDB" id="A0A423X3N9"/>
<feature type="compositionally biased region" description="Basic and acidic residues" evidence="1">
    <location>
        <begin position="390"/>
        <end position="412"/>
    </location>
</feature>